<feature type="compositionally biased region" description="Polar residues" evidence="7">
    <location>
        <begin position="10"/>
        <end position="22"/>
    </location>
</feature>
<evidence type="ECO:0000256" key="3">
    <source>
        <dbReference type="ARBA" id="ARBA00022692"/>
    </source>
</evidence>
<feature type="transmembrane region" description="Helical" evidence="8">
    <location>
        <begin position="292"/>
        <end position="311"/>
    </location>
</feature>
<evidence type="ECO:0000256" key="5">
    <source>
        <dbReference type="ARBA" id="ARBA00022989"/>
    </source>
</evidence>
<protein>
    <submittedName>
        <fullName evidence="10">Putative proline-specific permease protein</fullName>
    </submittedName>
</protein>
<sequence>MVAEKENDITVDNNLPDDSSGIQIGKQKRTNAAFQEAAEIYGVAIAQELGYVQRGLKSRHLQFIALGGTIGTGLFLGIGGAFLKAGPLPVVLGFSITGVAVYAMMTCLGEMTTWLPLPGAIPQYCARYVDPAMGFAVGWNIWYLSALAICADISAAAVLIQFWNDDISPAVWISILIVLVVALNIFAVSIYGEAEFIFAAIKILAILGLLLMSFIVDLGGSPTGDRLGFRYWYNPGPVMKEVVATGDTGRFFAMFSTLTYAAFSYGGVEMVATAAGEAADPRKNVPRAIKRLIWRIVIFYVLGSLAISVLVPSDDERLGSASPWVIAAHNANIPVLPHIINAVILSSASSSANAFVFVGSRYLFGLAQNRQAPRIFLKCTKGGIPIYGIAFTSIWSGLAYMSVSAGANKAFNYFLSLGTVAVLFTWVSIIIAYLRFRQALAVQNVDRKTLHYRSPFQPYAAWFALCFFSVIILFNGWEVFTKGRWSAQTFIADYVGIPIYFGLYIFWKIYKRTSLIRPASADLWSGKAALDAEVWPTRVPRNFLERIWFWIV</sequence>
<dbReference type="GO" id="GO:0015171">
    <property type="term" value="F:amino acid transmembrane transporter activity"/>
    <property type="evidence" value="ECO:0007669"/>
    <property type="project" value="TreeGrafter"/>
</dbReference>
<feature type="region of interest" description="Disordered" evidence="7">
    <location>
        <begin position="1"/>
        <end position="22"/>
    </location>
</feature>
<dbReference type="InterPro" id="IPR050524">
    <property type="entry name" value="APC_YAT"/>
</dbReference>
<reference evidence="11" key="1">
    <citation type="journal article" date="2013" name="Genome Announc.">
        <title>Draft genome sequence of the ascomycete Phaeoacremonium aleophilum strain UCR-PA7, a causal agent of the esca disease complex in grapevines.</title>
        <authorList>
            <person name="Blanco-Ulate B."/>
            <person name="Rolshausen P."/>
            <person name="Cantu D."/>
        </authorList>
    </citation>
    <scope>NUCLEOTIDE SEQUENCE [LARGE SCALE GENOMIC DNA]</scope>
    <source>
        <strain evidence="11">UCR-PA7</strain>
    </source>
</reference>
<keyword evidence="3 8" id="KW-0812">Transmembrane</keyword>
<feature type="transmembrane region" description="Helical" evidence="8">
    <location>
        <begin position="63"/>
        <end position="82"/>
    </location>
</feature>
<dbReference type="eggNOG" id="KOG1286">
    <property type="taxonomic scope" value="Eukaryota"/>
</dbReference>
<dbReference type="PANTHER" id="PTHR43341">
    <property type="entry name" value="AMINO ACID PERMEASE"/>
    <property type="match status" value="1"/>
</dbReference>
<evidence type="ECO:0000256" key="2">
    <source>
        <dbReference type="ARBA" id="ARBA00022448"/>
    </source>
</evidence>
<dbReference type="InterPro" id="IPR004841">
    <property type="entry name" value="AA-permease/SLC12A_dom"/>
</dbReference>
<evidence type="ECO:0000256" key="6">
    <source>
        <dbReference type="ARBA" id="ARBA00023136"/>
    </source>
</evidence>
<keyword evidence="6 8" id="KW-0472">Membrane</keyword>
<dbReference type="PROSITE" id="PS00218">
    <property type="entry name" value="AMINO_ACID_PERMEASE_1"/>
    <property type="match status" value="1"/>
</dbReference>
<keyword evidence="2" id="KW-0813">Transport</keyword>
<dbReference type="GO" id="GO:0016020">
    <property type="term" value="C:membrane"/>
    <property type="evidence" value="ECO:0007669"/>
    <property type="project" value="UniProtKB-SubCell"/>
</dbReference>
<evidence type="ECO:0000313" key="10">
    <source>
        <dbReference type="EMBL" id="EOO00514.1"/>
    </source>
</evidence>
<dbReference type="KEGG" id="tmn:UCRPA7_3994"/>
<evidence type="ECO:0000313" key="11">
    <source>
        <dbReference type="Proteomes" id="UP000014074"/>
    </source>
</evidence>
<name>R8BMC3_PHAM7</name>
<accession>R8BMC3</accession>
<evidence type="ECO:0000256" key="7">
    <source>
        <dbReference type="SAM" id="MobiDB-lite"/>
    </source>
</evidence>
<dbReference type="PIRSF" id="PIRSF006060">
    <property type="entry name" value="AA_transporter"/>
    <property type="match status" value="1"/>
</dbReference>
<gene>
    <name evidence="10" type="ORF">UCRPA7_3994</name>
</gene>
<feature type="transmembrane region" description="Helical" evidence="8">
    <location>
        <begin position="456"/>
        <end position="477"/>
    </location>
</feature>
<proteinExistence type="predicted"/>
<feature type="transmembrane region" description="Helical" evidence="8">
    <location>
        <begin position="251"/>
        <end position="272"/>
    </location>
</feature>
<dbReference type="Pfam" id="PF00324">
    <property type="entry name" value="AA_permease"/>
    <property type="match status" value="1"/>
</dbReference>
<feature type="transmembrane region" description="Helical" evidence="8">
    <location>
        <begin position="384"/>
        <end position="407"/>
    </location>
</feature>
<dbReference type="GeneID" id="19324398"/>
<feature type="transmembrane region" description="Helical" evidence="8">
    <location>
        <begin position="169"/>
        <end position="189"/>
    </location>
</feature>
<feature type="transmembrane region" description="Helical" evidence="8">
    <location>
        <begin position="339"/>
        <end position="364"/>
    </location>
</feature>
<dbReference type="HOGENOM" id="CLU_007946_12_1_1"/>
<dbReference type="InterPro" id="IPR004840">
    <property type="entry name" value="Amino_acid_permease_CS"/>
</dbReference>
<dbReference type="Proteomes" id="UP000014074">
    <property type="component" value="Unassembled WGS sequence"/>
</dbReference>
<dbReference type="RefSeq" id="XP_007914723.1">
    <property type="nucleotide sequence ID" value="XM_007916532.1"/>
</dbReference>
<feature type="transmembrane region" description="Helical" evidence="8">
    <location>
        <begin position="141"/>
        <end position="163"/>
    </location>
</feature>
<dbReference type="PANTHER" id="PTHR43341:SF39">
    <property type="entry name" value="AMINO ACID TRANSPORTER (EUROFUNG)-RELATED"/>
    <property type="match status" value="1"/>
</dbReference>
<comment type="subcellular location">
    <subcellularLocation>
        <location evidence="1">Membrane</location>
        <topology evidence="1">Multi-pass membrane protein</topology>
    </subcellularLocation>
</comment>
<feature type="transmembrane region" description="Helical" evidence="8">
    <location>
        <begin position="489"/>
        <end position="507"/>
    </location>
</feature>
<feature type="transmembrane region" description="Helical" evidence="8">
    <location>
        <begin position="413"/>
        <end position="436"/>
    </location>
</feature>
<dbReference type="AlphaFoldDB" id="R8BMC3"/>
<evidence type="ECO:0000259" key="9">
    <source>
        <dbReference type="Pfam" id="PF00324"/>
    </source>
</evidence>
<evidence type="ECO:0000256" key="1">
    <source>
        <dbReference type="ARBA" id="ARBA00004141"/>
    </source>
</evidence>
<evidence type="ECO:0000256" key="4">
    <source>
        <dbReference type="ARBA" id="ARBA00022970"/>
    </source>
</evidence>
<dbReference type="FunFam" id="1.20.1740.10:FF:000006">
    <property type="entry name" value="General amino acid permease"/>
    <property type="match status" value="1"/>
</dbReference>
<keyword evidence="4" id="KW-0029">Amino-acid transport</keyword>
<dbReference type="EMBL" id="KB933072">
    <property type="protein sequence ID" value="EOO00514.1"/>
    <property type="molecule type" value="Genomic_DNA"/>
</dbReference>
<keyword evidence="5 8" id="KW-1133">Transmembrane helix</keyword>
<dbReference type="OrthoDB" id="3900342at2759"/>
<evidence type="ECO:0000256" key="8">
    <source>
        <dbReference type="SAM" id="Phobius"/>
    </source>
</evidence>
<dbReference type="Gene3D" id="1.20.1740.10">
    <property type="entry name" value="Amino acid/polyamine transporter I"/>
    <property type="match status" value="1"/>
</dbReference>
<organism evidence="10 11">
    <name type="scientific">Phaeoacremonium minimum (strain UCR-PA7)</name>
    <name type="common">Esca disease fungus</name>
    <name type="synonym">Togninia minima</name>
    <dbReference type="NCBI Taxonomy" id="1286976"/>
    <lineage>
        <taxon>Eukaryota</taxon>
        <taxon>Fungi</taxon>
        <taxon>Dikarya</taxon>
        <taxon>Ascomycota</taxon>
        <taxon>Pezizomycotina</taxon>
        <taxon>Sordariomycetes</taxon>
        <taxon>Sordariomycetidae</taxon>
        <taxon>Togniniales</taxon>
        <taxon>Togniniaceae</taxon>
        <taxon>Phaeoacremonium</taxon>
    </lineage>
</organism>
<feature type="transmembrane region" description="Helical" evidence="8">
    <location>
        <begin position="196"/>
        <end position="216"/>
    </location>
</feature>
<keyword evidence="11" id="KW-1185">Reference proteome</keyword>
<feature type="domain" description="Amino acid permease/ SLC12A" evidence="9">
    <location>
        <begin position="60"/>
        <end position="514"/>
    </location>
</feature>